<feature type="compositionally biased region" description="Basic and acidic residues" evidence="3">
    <location>
        <begin position="247"/>
        <end position="260"/>
    </location>
</feature>
<evidence type="ECO:0000259" key="4">
    <source>
        <dbReference type="PROSITE" id="PS50102"/>
    </source>
</evidence>
<dbReference type="Pfam" id="PF02037">
    <property type="entry name" value="SAP"/>
    <property type="match status" value="1"/>
</dbReference>
<dbReference type="Gene3D" id="1.10.720.30">
    <property type="entry name" value="SAP domain"/>
    <property type="match status" value="1"/>
</dbReference>
<dbReference type="PANTHER" id="PTHR48025">
    <property type="entry name" value="OS02G0815200 PROTEIN"/>
    <property type="match status" value="1"/>
</dbReference>
<feature type="compositionally biased region" description="Basic and acidic residues" evidence="3">
    <location>
        <begin position="467"/>
        <end position="477"/>
    </location>
</feature>
<evidence type="ECO:0000313" key="6">
    <source>
        <dbReference type="EMBL" id="GAX84441.1"/>
    </source>
</evidence>
<dbReference type="PROSITE" id="PS50102">
    <property type="entry name" value="RRM"/>
    <property type="match status" value="2"/>
</dbReference>
<dbReference type="InterPro" id="IPR012677">
    <property type="entry name" value="Nucleotide-bd_a/b_plait_sf"/>
</dbReference>
<dbReference type="OrthoDB" id="639027at2759"/>
<feature type="domain" description="RRM" evidence="4">
    <location>
        <begin position="370"/>
        <end position="459"/>
    </location>
</feature>
<evidence type="ECO:0000256" key="2">
    <source>
        <dbReference type="PROSITE-ProRule" id="PRU00176"/>
    </source>
</evidence>
<dbReference type="PANTHER" id="PTHR48025:SF1">
    <property type="entry name" value="RRM DOMAIN-CONTAINING PROTEIN"/>
    <property type="match status" value="1"/>
</dbReference>
<name>A0A250XMY4_9CHLO</name>
<dbReference type="Gene3D" id="3.30.70.330">
    <property type="match status" value="2"/>
</dbReference>
<comment type="caution">
    <text evidence="6">The sequence shown here is derived from an EMBL/GenBank/DDBJ whole genome shotgun (WGS) entry which is preliminary data.</text>
</comment>
<dbReference type="STRING" id="1157962.A0A250XMY4"/>
<evidence type="ECO:0000313" key="7">
    <source>
        <dbReference type="Proteomes" id="UP000232323"/>
    </source>
</evidence>
<feature type="compositionally biased region" description="Basic and acidic residues" evidence="3">
    <location>
        <begin position="296"/>
        <end position="305"/>
    </location>
</feature>
<dbReference type="SUPFAM" id="SSF54928">
    <property type="entry name" value="RNA-binding domain, RBD"/>
    <property type="match status" value="3"/>
</dbReference>
<organism evidence="6 7">
    <name type="scientific">Chlamydomonas eustigma</name>
    <dbReference type="NCBI Taxonomy" id="1157962"/>
    <lineage>
        <taxon>Eukaryota</taxon>
        <taxon>Viridiplantae</taxon>
        <taxon>Chlorophyta</taxon>
        <taxon>core chlorophytes</taxon>
        <taxon>Chlorophyceae</taxon>
        <taxon>CS clade</taxon>
        <taxon>Chlamydomonadales</taxon>
        <taxon>Chlamydomonadaceae</taxon>
        <taxon>Chlamydomonas</taxon>
    </lineage>
</organism>
<evidence type="ECO:0008006" key="8">
    <source>
        <dbReference type="Google" id="ProtNLM"/>
    </source>
</evidence>
<feature type="domain" description="RRM" evidence="4">
    <location>
        <begin position="589"/>
        <end position="669"/>
    </location>
</feature>
<proteinExistence type="predicted"/>
<feature type="compositionally biased region" description="Low complexity" evidence="3">
    <location>
        <begin position="312"/>
        <end position="323"/>
    </location>
</feature>
<gene>
    <name evidence="6" type="ORF">CEUSTIGMA_g11861.t1</name>
</gene>
<accession>A0A250XMY4</accession>
<dbReference type="AlphaFoldDB" id="A0A250XMY4"/>
<reference evidence="6 7" key="1">
    <citation type="submission" date="2017-08" db="EMBL/GenBank/DDBJ databases">
        <title>Acidophilic green algal genome provides insights into adaptation to an acidic environment.</title>
        <authorList>
            <person name="Hirooka S."/>
            <person name="Hirose Y."/>
            <person name="Kanesaki Y."/>
            <person name="Higuchi S."/>
            <person name="Fujiwara T."/>
            <person name="Onuma R."/>
            <person name="Era A."/>
            <person name="Ohbayashi R."/>
            <person name="Uzuka A."/>
            <person name="Nozaki H."/>
            <person name="Yoshikawa H."/>
            <person name="Miyagishima S.Y."/>
        </authorList>
    </citation>
    <scope>NUCLEOTIDE SEQUENCE [LARGE SCALE GENOMIC DNA]</scope>
    <source>
        <strain evidence="6 7">NIES-2499</strain>
    </source>
</reference>
<feature type="region of interest" description="Disordered" evidence="3">
    <location>
        <begin position="229"/>
        <end position="335"/>
    </location>
</feature>
<dbReference type="InterPro" id="IPR035979">
    <property type="entry name" value="RBD_domain_sf"/>
</dbReference>
<feature type="compositionally biased region" description="Basic and acidic residues" evidence="3">
    <location>
        <begin position="229"/>
        <end position="238"/>
    </location>
</feature>
<evidence type="ECO:0000259" key="5">
    <source>
        <dbReference type="PROSITE" id="PS50800"/>
    </source>
</evidence>
<dbReference type="InterPro" id="IPR000504">
    <property type="entry name" value="RRM_dom"/>
</dbReference>
<protein>
    <recommendedName>
        <fullName evidence="8">SAP domain-containing protein</fullName>
    </recommendedName>
</protein>
<dbReference type="SMART" id="SM00360">
    <property type="entry name" value="RRM"/>
    <property type="match status" value="2"/>
</dbReference>
<dbReference type="InterPro" id="IPR050502">
    <property type="entry name" value="Euk_RNA-bind_prot"/>
</dbReference>
<dbReference type="InterPro" id="IPR003034">
    <property type="entry name" value="SAP_dom"/>
</dbReference>
<feature type="compositionally biased region" description="Polar residues" evidence="3">
    <location>
        <begin position="452"/>
        <end position="465"/>
    </location>
</feature>
<dbReference type="SMART" id="SM00513">
    <property type="entry name" value="SAP"/>
    <property type="match status" value="1"/>
</dbReference>
<dbReference type="InterPro" id="IPR036361">
    <property type="entry name" value="SAP_dom_sf"/>
</dbReference>
<dbReference type="Proteomes" id="UP000232323">
    <property type="component" value="Unassembled WGS sequence"/>
</dbReference>
<feature type="domain" description="SAP" evidence="5">
    <location>
        <begin position="5"/>
        <end position="39"/>
    </location>
</feature>
<dbReference type="SUPFAM" id="SSF68906">
    <property type="entry name" value="SAP domain"/>
    <property type="match status" value="1"/>
</dbReference>
<dbReference type="GO" id="GO:0003729">
    <property type="term" value="F:mRNA binding"/>
    <property type="evidence" value="ECO:0007669"/>
    <property type="project" value="TreeGrafter"/>
</dbReference>
<dbReference type="CDD" id="cd00590">
    <property type="entry name" value="RRM_SF"/>
    <property type="match status" value="2"/>
</dbReference>
<dbReference type="GO" id="GO:0005634">
    <property type="term" value="C:nucleus"/>
    <property type="evidence" value="ECO:0007669"/>
    <property type="project" value="TreeGrafter"/>
</dbReference>
<keyword evidence="1 2" id="KW-0694">RNA-binding</keyword>
<dbReference type="EMBL" id="BEGY01000125">
    <property type="protein sequence ID" value="GAX84441.1"/>
    <property type="molecule type" value="Genomic_DNA"/>
</dbReference>
<dbReference type="Pfam" id="PF00076">
    <property type="entry name" value="RRM_1"/>
    <property type="match status" value="2"/>
</dbReference>
<sequence>MEKPFEKWTVNELKAELKKRDLSTNGLKAELIGRLQEAISEDISKSGTEKAEEHVHQNLYAPGSIPDDEMVDNTSSITEHETPVVDKANAPLEQRAQTLGDEIAAAVSESQNTDNGKTAVAVEEEHISSQEVDMGPEEWEEMSLPEEWLPCPIVRVRNLTAECTSDMLEKAVKACGLAVKSISFELDKKDNKQTAFVRFPPLPLPWTISEEDLAIPVLGPNAVAAAKKNADSAKKLDTMSEVSTEVETDKHIKQDLKGSEIGEGAGRGEQPDLNGHQSTSEAVQEGAHVTKVVGLKHAEDKRSEETSTSTLKPAVPAVPASAAVRKKALDDGRRDGDAAKMSRFLASHLTDCKPEVCGTAPIFDAPLLPVTLFLGNLSHDEDERLRVDMEQHGTLERCFIMRNHAGVSKGYAFVEYSFPSAAISAKEQLEQRCRKLLSELHSKRSSLNTRQRIVQQGQHHGSATARSEGEASKSEDVVEAKLVADVASDHSVLSLEKTETGGGSEEGGVKLEEGAMKVEAGAEEVGVSKIEPLKLEEGWETGVEAQVNQLQEGKQPPISSGTVGDEEGLWKVMRAEVMLLRTPIALFSKTIYVSNLPQGFVDENELRSVFEGHGPLANVSIVKSPTGNSKGYGFVEFKRSHHAQDALVALKNQTLPAGLGTLILSLQNPSKALAGRHFATAVPRGGPAGGRSNYSTARGRYHSGRGMPVYARGGYMASPARGAYHLGVHDQRMAFGGGYGGGRGSIGRGGYGVAGFVAQRGGYGVSQPGRYNDHDRAGGGYGSMPGSYAVERGQGYRGGAAAAVAPGFQRPSGIYNPGTVSSYGVGGRGYGGTPGYGAASTGYGYKTGYGASSAAAGGYGSAVPRTGYGAPASSEYALPAQATGYGAKGYGSLRAGQGYDIALKRTADHSYPGSQDSVYGFTHDPKRPRY</sequence>
<evidence type="ECO:0000256" key="3">
    <source>
        <dbReference type="SAM" id="MobiDB-lite"/>
    </source>
</evidence>
<keyword evidence="7" id="KW-1185">Reference proteome</keyword>
<feature type="region of interest" description="Disordered" evidence="3">
    <location>
        <begin position="452"/>
        <end position="477"/>
    </location>
</feature>
<dbReference type="PROSITE" id="PS50800">
    <property type="entry name" value="SAP"/>
    <property type="match status" value="1"/>
</dbReference>
<evidence type="ECO:0000256" key="1">
    <source>
        <dbReference type="ARBA" id="ARBA00022884"/>
    </source>
</evidence>